<evidence type="ECO:0000256" key="1">
    <source>
        <dbReference type="ARBA" id="ARBA00023012"/>
    </source>
</evidence>
<dbReference type="RefSeq" id="WP_049724190.1">
    <property type="nucleotide sequence ID" value="NZ_CP012154.1"/>
</dbReference>
<name>A0A0K0XRY6_9GAMM</name>
<dbReference type="PROSITE" id="PS50930">
    <property type="entry name" value="HTH_LYTTR"/>
    <property type="match status" value="1"/>
</dbReference>
<dbReference type="AlphaFoldDB" id="A0A0K0XRY6"/>
<dbReference type="OrthoDB" id="236568at2"/>
<dbReference type="InterPro" id="IPR011006">
    <property type="entry name" value="CheY-like_superfamily"/>
</dbReference>
<dbReference type="GO" id="GO:0000156">
    <property type="term" value="F:phosphorelay response regulator activity"/>
    <property type="evidence" value="ECO:0007669"/>
    <property type="project" value="InterPro"/>
</dbReference>
<dbReference type="SMART" id="SM00448">
    <property type="entry name" value="REC"/>
    <property type="match status" value="1"/>
</dbReference>
<accession>A0A0K0XRY6</accession>
<dbReference type="Proteomes" id="UP000066624">
    <property type="component" value="Chromosome"/>
</dbReference>
<dbReference type="PROSITE" id="PS50110">
    <property type="entry name" value="RESPONSE_REGULATORY"/>
    <property type="match status" value="1"/>
</dbReference>
<organism evidence="2 3">
    <name type="scientific">Wenzhouxiangella marina</name>
    <dbReference type="NCBI Taxonomy" id="1579979"/>
    <lineage>
        <taxon>Bacteria</taxon>
        <taxon>Pseudomonadati</taxon>
        <taxon>Pseudomonadota</taxon>
        <taxon>Gammaproteobacteria</taxon>
        <taxon>Chromatiales</taxon>
        <taxon>Wenzhouxiangellaceae</taxon>
        <taxon>Wenzhouxiangella</taxon>
    </lineage>
</organism>
<dbReference type="SUPFAM" id="SSF52172">
    <property type="entry name" value="CheY-like"/>
    <property type="match status" value="1"/>
</dbReference>
<protein>
    <submittedName>
        <fullName evidence="2">Two component transcriptional regulator, LytTR family</fullName>
    </submittedName>
</protein>
<dbReference type="Pfam" id="PF00072">
    <property type="entry name" value="Response_reg"/>
    <property type="match status" value="1"/>
</dbReference>
<gene>
    <name evidence="2" type="ORF">WM2015_83</name>
</gene>
<sequence length="251" mass="27781">MSPVRILIAEDERAQREHLIALIDALWPEAELVAACGDGDSALAALERDKPQVLFLDIRMPGASGIDVARSASGRAHVVLTTAYEQYAIQAFEAGALDYLLKPVTADRLAATIQRLRARLNAAPPDIGALLASLDERLGQPAVERLKWITATQGDTVRLLAVEDVLFFRASDKYVRVVTAEEEALVRMSLKELEDRLDPEHFWRIHRSVLVAAPAVSHIEKDELGRWHARLRGHAEALPVSDSARSRFRGM</sequence>
<dbReference type="STRING" id="1579979.WM2015_83"/>
<keyword evidence="1" id="KW-0902">Two-component regulatory system</keyword>
<evidence type="ECO:0000313" key="2">
    <source>
        <dbReference type="EMBL" id="AKS40474.1"/>
    </source>
</evidence>
<dbReference type="Gene3D" id="2.40.50.1020">
    <property type="entry name" value="LytTr DNA-binding domain"/>
    <property type="match status" value="1"/>
</dbReference>
<dbReference type="EMBL" id="CP012154">
    <property type="protein sequence ID" value="AKS40474.1"/>
    <property type="molecule type" value="Genomic_DNA"/>
</dbReference>
<keyword evidence="3" id="KW-1185">Reference proteome</keyword>
<reference evidence="2 3" key="1">
    <citation type="submission" date="2015-07" db="EMBL/GenBank/DDBJ databases">
        <authorList>
            <person name="Noorani M."/>
        </authorList>
    </citation>
    <scope>NUCLEOTIDE SEQUENCE [LARGE SCALE GENOMIC DNA]</scope>
    <source>
        <strain evidence="2 3">KCTC 42284</strain>
    </source>
</reference>
<dbReference type="InterPro" id="IPR001789">
    <property type="entry name" value="Sig_transdc_resp-reg_receiver"/>
</dbReference>
<dbReference type="GO" id="GO:0003677">
    <property type="term" value="F:DNA binding"/>
    <property type="evidence" value="ECO:0007669"/>
    <property type="project" value="InterPro"/>
</dbReference>
<dbReference type="SMART" id="SM00850">
    <property type="entry name" value="LytTR"/>
    <property type="match status" value="1"/>
</dbReference>
<dbReference type="PANTHER" id="PTHR37299:SF1">
    <property type="entry name" value="STAGE 0 SPORULATION PROTEIN A HOMOLOG"/>
    <property type="match status" value="1"/>
</dbReference>
<evidence type="ECO:0000313" key="3">
    <source>
        <dbReference type="Proteomes" id="UP000066624"/>
    </source>
</evidence>
<dbReference type="InterPro" id="IPR007492">
    <property type="entry name" value="LytTR_DNA-bd_dom"/>
</dbReference>
<proteinExistence type="predicted"/>
<dbReference type="Gene3D" id="3.40.50.2300">
    <property type="match status" value="1"/>
</dbReference>
<dbReference type="Pfam" id="PF04397">
    <property type="entry name" value="LytTR"/>
    <property type="match status" value="1"/>
</dbReference>
<dbReference type="KEGG" id="wma:WM2015_83"/>
<dbReference type="InterPro" id="IPR046947">
    <property type="entry name" value="LytR-like"/>
</dbReference>
<dbReference type="PANTHER" id="PTHR37299">
    <property type="entry name" value="TRANSCRIPTIONAL REGULATOR-RELATED"/>
    <property type="match status" value="1"/>
</dbReference>